<accession>A0AC34F695</accession>
<evidence type="ECO:0000313" key="2">
    <source>
        <dbReference type="WBParaSite" id="ES5_v2.g12717.t1"/>
    </source>
</evidence>
<reference evidence="2" key="1">
    <citation type="submission" date="2022-11" db="UniProtKB">
        <authorList>
            <consortium name="WormBaseParasite"/>
        </authorList>
    </citation>
    <scope>IDENTIFICATION</scope>
</reference>
<protein>
    <submittedName>
        <fullName evidence="2">Uncharacterized protein</fullName>
    </submittedName>
</protein>
<proteinExistence type="predicted"/>
<evidence type="ECO:0000313" key="1">
    <source>
        <dbReference type="Proteomes" id="UP000887579"/>
    </source>
</evidence>
<dbReference type="Proteomes" id="UP000887579">
    <property type="component" value="Unplaced"/>
</dbReference>
<sequence length="144" mass="16331">MSSPTSATSSPSSSSESLQNSPSTSTQTSPSTSAQTSPSTSPVPRINKNHGFLKHIIKNQIERDEYEKAISQTRVERDQQYQRKRVEQKISQNRYIPPHMRNLASAPPQSQFSPQYPFNDGQKNDPYSELRLRARRSLQREGIL</sequence>
<dbReference type="WBParaSite" id="ES5_v2.g12717.t1">
    <property type="protein sequence ID" value="ES5_v2.g12717.t1"/>
    <property type="gene ID" value="ES5_v2.g12717"/>
</dbReference>
<organism evidence="1 2">
    <name type="scientific">Panagrolaimus sp. ES5</name>
    <dbReference type="NCBI Taxonomy" id="591445"/>
    <lineage>
        <taxon>Eukaryota</taxon>
        <taxon>Metazoa</taxon>
        <taxon>Ecdysozoa</taxon>
        <taxon>Nematoda</taxon>
        <taxon>Chromadorea</taxon>
        <taxon>Rhabditida</taxon>
        <taxon>Tylenchina</taxon>
        <taxon>Panagrolaimomorpha</taxon>
        <taxon>Panagrolaimoidea</taxon>
        <taxon>Panagrolaimidae</taxon>
        <taxon>Panagrolaimus</taxon>
    </lineage>
</organism>
<name>A0AC34F695_9BILA</name>